<reference evidence="1 2" key="1">
    <citation type="journal article" date="2013" name="Genome Announc.">
        <title>Complete Genome Sequence of the Thermophilic and Facultatively Chemolithoautotrophic Sulfate Reducer Archaeoglobus sulfaticallidus Strain PM70-1T.</title>
        <authorList>
            <person name="Stokke R."/>
            <person name="Hocking W.P."/>
            <person name="Steinsbu B.O."/>
            <person name="Steen I.H."/>
        </authorList>
    </citation>
    <scope>NUCLEOTIDE SEQUENCE [LARGE SCALE GENOMIC DNA]</scope>
    <source>
        <strain evidence="1">PM70-1</strain>
    </source>
</reference>
<dbReference type="AlphaFoldDB" id="N0BMW0"/>
<dbReference type="SUPFAM" id="SSF82784">
    <property type="entry name" value="OsmC-like"/>
    <property type="match status" value="1"/>
</dbReference>
<evidence type="ECO:0000313" key="2">
    <source>
        <dbReference type="Proteomes" id="UP000013307"/>
    </source>
</evidence>
<name>N0BMW0_9EURY</name>
<sequence>MEGCCASGDKSFAKVRWVKGRQFVGISREHAVVLDQRVHEKGENTGFKPTELLLISVAGCLGTTIVSMCESKGVDVKGLEIDIEFDRGDDGIWEAKIKVGLDGVNEDVKEEIVKSADHLCKISNILRDGCRIFVEH</sequence>
<dbReference type="RefSeq" id="WP_015591203.1">
    <property type="nucleotide sequence ID" value="NC_021169.1"/>
</dbReference>
<dbReference type="Gene3D" id="3.30.300.20">
    <property type="match status" value="1"/>
</dbReference>
<dbReference type="PANTHER" id="PTHR34352">
    <property type="entry name" value="PROTEIN YHFA"/>
    <property type="match status" value="1"/>
</dbReference>
<dbReference type="eggNOG" id="arCOG03686">
    <property type="taxonomic scope" value="Archaea"/>
</dbReference>
<dbReference type="GeneID" id="25398481"/>
<dbReference type="KEGG" id="ast:Asulf_01630"/>
<dbReference type="Pfam" id="PF02566">
    <property type="entry name" value="OsmC"/>
    <property type="match status" value="1"/>
</dbReference>
<dbReference type="PANTHER" id="PTHR34352:SF1">
    <property type="entry name" value="PROTEIN YHFA"/>
    <property type="match status" value="1"/>
</dbReference>
<dbReference type="Proteomes" id="UP000013307">
    <property type="component" value="Chromosome"/>
</dbReference>
<evidence type="ECO:0000313" key="1">
    <source>
        <dbReference type="EMBL" id="AGK61605.1"/>
    </source>
</evidence>
<dbReference type="HOGENOM" id="CLU_1870614_0_0_2"/>
<proteinExistence type="predicted"/>
<dbReference type="STRING" id="387631.Asulf_01630"/>
<dbReference type="OrthoDB" id="84927at2157"/>
<protein>
    <submittedName>
        <fullName evidence="1">Putative redox protein, regulator of disulfide bond formation</fullName>
    </submittedName>
</protein>
<dbReference type="InterPro" id="IPR015946">
    <property type="entry name" value="KH_dom-like_a/b"/>
</dbReference>
<dbReference type="EMBL" id="CP005290">
    <property type="protein sequence ID" value="AGK61605.1"/>
    <property type="molecule type" value="Genomic_DNA"/>
</dbReference>
<dbReference type="InterPro" id="IPR003718">
    <property type="entry name" value="OsmC/Ohr_fam"/>
</dbReference>
<accession>N0BMW0</accession>
<gene>
    <name evidence="1" type="ORF">Asulf_01630</name>
</gene>
<keyword evidence="2" id="KW-1185">Reference proteome</keyword>
<dbReference type="InterPro" id="IPR036102">
    <property type="entry name" value="OsmC/Ohrsf"/>
</dbReference>
<organism evidence="1 2">
    <name type="scientific">Archaeoglobus sulfaticallidus PM70-1</name>
    <dbReference type="NCBI Taxonomy" id="387631"/>
    <lineage>
        <taxon>Archaea</taxon>
        <taxon>Methanobacteriati</taxon>
        <taxon>Methanobacteriota</taxon>
        <taxon>Archaeoglobi</taxon>
        <taxon>Archaeoglobales</taxon>
        <taxon>Archaeoglobaceae</taxon>
        <taxon>Archaeoglobus</taxon>
    </lineage>
</organism>